<keyword evidence="9" id="KW-0833">Ubl conjugation pathway</keyword>
<feature type="domain" description="RING-type" evidence="17">
    <location>
        <begin position="154"/>
        <end position="196"/>
    </location>
</feature>
<dbReference type="GeneID" id="111289593"/>
<evidence type="ECO:0000259" key="17">
    <source>
        <dbReference type="PROSITE" id="PS50089"/>
    </source>
</evidence>
<dbReference type="CDD" id="cd16461">
    <property type="entry name" value="RING-H2_EL5-like"/>
    <property type="match status" value="1"/>
</dbReference>
<feature type="region of interest" description="Disordered" evidence="15">
    <location>
        <begin position="328"/>
        <end position="348"/>
    </location>
</feature>
<dbReference type="SUPFAM" id="SSF57850">
    <property type="entry name" value="RING/U-box"/>
    <property type="match status" value="1"/>
</dbReference>
<name>A0A6P5Y958_DURZI</name>
<dbReference type="FunFam" id="3.30.40.10:FF:000233">
    <property type="entry name" value="RING-H2 finger protein ATL54"/>
    <property type="match status" value="1"/>
</dbReference>
<keyword evidence="11 16" id="KW-1133">Transmembrane helix</keyword>
<comment type="subcellular location">
    <subcellularLocation>
        <location evidence="2">Membrane</location>
        <topology evidence="2">Single-pass membrane protein</topology>
    </subcellularLocation>
</comment>
<dbReference type="UniPathway" id="UPA00143"/>
<comment type="similarity">
    <text evidence="13">Belongs to the RING-type zinc finger family. ATL subfamily.</text>
</comment>
<evidence type="ECO:0000256" key="3">
    <source>
        <dbReference type="ARBA" id="ARBA00004906"/>
    </source>
</evidence>
<evidence type="ECO:0000256" key="9">
    <source>
        <dbReference type="ARBA" id="ARBA00022786"/>
    </source>
</evidence>
<dbReference type="GO" id="GO:0016020">
    <property type="term" value="C:membrane"/>
    <property type="evidence" value="ECO:0007669"/>
    <property type="project" value="UniProtKB-SubCell"/>
</dbReference>
<dbReference type="Gene3D" id="3.30.40.10">
    <property type="entry name" value="Zinc/RING finger domain, C3HC4 (zinc finger)"/>
    <property type="match status" value="1"/>
</dbReference>
<dbReference type="SMART" id="SM01197">
    <property type="entry name" value="FANCL_C"/>
    <property type="match status" value="1"/>
</dbReference>
<dbReference type="EC" id="2.3.2.27" evidence="4"/>
<dbReference type="GO" id="GO:0061630">
    <property type="term" value="F:ubiquitin protein ligase activity"/>
    <property type="evidence" value="ECO:0007669"/>
    <property type="project" value="UniProtKB-EC"/>
</dbReference>
<dbReference type="AlphaFoldDB" id="A0A6P5Y958"/>
<comment type="catalytic activity">
    <reaction evidence="1">
        <text>S-ubiquitinyl-[E2 ubiquitin-conjugating enzyme]-L-cysteine + [acceptor protein]-L-lysine = [E2 ubiquitin-conjugating enzyme]-L-cysteine + N(6)-ubiquitinyl-[acceptor protein]-L-lysine.</text>
        <dbReference type="EC" id="2.3.2.27"/>
    </reaction>
</comment>
<evidence type="ECO:0000256" key="11">
    <source>
        <dbReference type="ARBA" id="ARBA00022989"/>
    </source>
</evidence>
<dbReference type="InterPro" id="IPR013083">
    <property type="entry name" value="Znf_RING/FYVE/PHD"/>
</dbReference>
<keyword evidence="7" id="KW-0479">Metal-binding</keyword>
<dbReference type="InterPro" id="IPR001841">
    <property type="entry name" value="Znf_RING"/>
</dbReference>
<organism evidence="18 19">
    <name type="scientific">Durio zibethinus</name>
    <name type="common">Durian</name>
    <dbReference type="NCBI Taxonomy" id="66656"/>
    <lineage>
        <taxon>Eukaryota</taxon>
        <taxon>Viridiplantae</taxon>
        <taxon>Streptophyta</taxon>
        <taxon>Embryophyta</taxon>
        <taxon>Tracheophyta</taxon>
        <taxon>Spermatophyta</taxon>
        <taxon>Magnoliopsida</taxon>
        <taxon>eudicotyledons</taxon>
        <taxon>Gunneridae</taxon>
        <taxon>Pentapetalae</taxon>
        <taxon>rosids</taxon>
        <taxon>malvids</taxon>
        <taxon>Malvales</taxon>
        <taxon>Malvaceae</taxon>
        <taxon>Helicteroideae</taxon>
        <taxon>Durio</taxon>
    </lineage>
</organism>
<evidence type="ECO:0000256" key="14">
    <source>
        <dbReference type="PROSITE-ProRule" id="PRU00175"/>
    </source>
</evidence>
<dbReference type="OrthoDB" id="9984778at2759"/>
<dbReference type="RefSeq" id="XP_022736531.1">
    <property type="nucleotide sequence ID" value="XM_022880796.1"/>
</dbReference>
<evidence type="ECO:0000313" key="19">
    <source>
        <dbReference type="RefSeq" id="XP_022736531.1"/>
    </source>
</evidence>
<evidence type="ECO:0000256" key="13">
    <source>
        <dbReference type="ARBA" id="ARBA00024209"/>
    </source>
</evidence>
<evidence type="ECO:0000256" key="15">
    <source>
        <dbReference type="SAM" id="MobiDB-lite"/>
    </source>
</evidence>
<gene>
    <name evidence="19" type="primary">LOC111289593</name>
</gene>
<feature type="transmembrane region" description="Helical" evidence="16">
    <location>
        <begin position="63"/>
        <end position="83"/>
    </location>
</feature>
<evidence type="ECO:0000256" key="4">
    <source>
        <dbReference type="ARBA" id="ARBA00012483"/>
    </source>
</evidence>
<dbReference type="InterPro" id="IPR044600">
    <property type="entry name" value="ATL1/ATL16-like"/>
</dbReference>
<keyword evidence="6 16" id="KW-0812">Transmembrane</keyword>
<evidence type="ECO:0000256" key="8">
    <source>
        <dbReference type="ARBA" id="ARBA00022771"/>
    </source>
</evidence>
<keyword evidence="10" id="KW-0862">Zinc</keyword>
<evidence type="ECO:0000256" key="12">
    <source>
        <dbReference type="ARBA" id="ARBA00023136"/>
    </source>
</evidence>
<dbReference type="PROSITE" id="PS50089">
    <property type="entry name" value="ZF_RING_2"/>
    <property type="match status" value="1"/>
</dbReference>
<dbReference type="GO" id="GO:0016567">
    <property type="term" value="P:protein ubiquitination"/>
    <property type="evidence" value="ECO:0007669"/>
    <property type="project" value="UniProtKB-UniPathway"/>
</dbReference>
<dbReference type="SUPFAM" id="SSF101447">
    <property type="entry name" value="Formin homology 2 domain (FH2 domain)"/>
    <property type="match status" value="1"/>
</dbReference>
<evidence type="ECO:0000256" key="10">
    <source>
        <dbReference type="ARBA" id="ARBA00022833"/>
    </source>
</evidence>
<dbReference type="KEGG" id="dzi:111289593"/>
<accession>A0A6P5Y958</accession>
<dbReference type="Proteomes" id="UP000515121">
    <property type="component" value="Unplaced"/>
</dbReference>
<evidence type="ECO:0000256" key="6">
    <source>
        <dbReference type="ARBA" id="ARBA00022692"/>
    </source>
</evidence>
<feature type="region of interest" description="Disordered" evidence="15">
    <location>
        <begin position="231"/>
        <end position="258"/>
    </location>
</feature>
<evidence type="ECO:0000256" key="7">
    <source>
        <dbReference type="ARBA" id="ARBA00022723"/>
    </source>
</evidence>
<keyword evidence="18" id="KW-1185">Reference proteome</keyword>
<dbReference type="SMART" id="SM00184">
    <property type="entry name" value="RING"/>
    <property type="match status" value="1"/>
</dbReference>
<protein>
    <recommendedName>
        <fullName evidence="4">RING-type E3 ubiquitin transferase</fullName>
        <ecNumber evidence="4">2.3.2.27</ecNumber>
    </recommendedName>
</protein>
<keyword evidence="12 16" id="KW-0472">Membrane</keyword>
<dbReference type="PANTHER" id="PTHR46913">
    <property type="entry name" value="RING-H2 FINGER PROTEIN ATL16"/>
    <property type="match status" value="1"/>
</dbReference>
<dbReference type="Pfam" id="PF13639">
    <property type="entry name" value="zf-RING_2"/>
    <property type="match status" value="1"/>
</dbReference>
<keyword evidence="5" id="KW-0808">Transferase</keyword>
<evidence type="ECO:0000256" key="1">
    <source>
        <dbReference type="ARBA" id="ARBA00000900"/>
    </source>
</evidence>
<evidence type="ECO:0000256" key="2">
    <source>
        <dbReference type="ARBA" id="ARBA00004167"/>
    </source>
</evidence>
<dbReference type="PANTHER" id="PTHR46913:SF19">
    <property type="entry name" value="RING-TYPE E3 UBIQUITIN TRANSFERASE"/>
    <property type="match status" value="1"/>
</dbReference>
<evidence type="ECO:0000256" key="5">
    <source>
        <dbReference type="ARBA" id="ARBA00022679"/>
    </source>
</evidence>
<evidence type="ECO:0000256" key="16">
    <source>
        <dbReference type="SAM" id="Phobius"/>
    </source>
</evidence>
<sequence>MKNRKLFPALTETNQTIDCPPDFCDPACPYNCYPYPDYYYLPPPPPPPPPPPLSDHNHYISPYAIIFVSVLASFFLLVGYYVIKVKSCFGWCCSRNNRQPQAQTDASDEEFVDENQVDHPIWFITTVGLQQSIINSITVCKYKKGEGLIEGTECSVCLNEFQEEETVRLLPKCNHAFHISCIDTWLRAHTNCPLCRAHIVFDAVSAPPTSTYQNSDNMDLVVDNQIENSEIGRGMSSQNQGRSSELYENRARPDAAGELPEAVDQRILKDSVYSDENGALVVGDCIDSSQVVAKEMQLIKRCVSMDSSSAANLFLGLANFCPLKSEGSSYDQQDDVENPHSSINPKQEGANSIEFRLMGNSSIAQHLHLSPVPMKRSFSCGGRFFSSERCRRKNSILPL</sequence>
<dbReference type="GO" id="GO:0008270">
    <property type="term" value="F:zinc ion binding"/>
    <property type="evidence" value="ECO:0007669"/>
    <property type="project" value="UniProtKB-KW"/>
</dbReference>
<comment type="pathway">
    <text evidence="3">Protein modification; protein ubiquitination.</text>
</comment>
<evidence type="ECO:0000313" key="18">
    <source>
        <dbReference type="Proteomes" id="UP000515121"/>
    </source>
</evidence>
<keyword evidence="8 14" id="KW-0863">Zinc-finger</keyword>
<feature type="compositionally biased region" description="Basic and acidic residues" evidence="15">
    <location>
        <begin position="245"/>
        <end position="255"/>
    </location>
</feature>
<reference evidence="19" key="1">
    <citation type="submission" date="2025-08" db="UniProtKB">
        <authorList>
            <consortium name="RefSeq"/>
        </authorList>
    </citation>
    <scope>IDENTIFICATION</scope>
    <source>
        <tissue evidence="19">Fruit stalk</tissue>
    </source>
</reference>
<proteinExistence type="inferred from homology"/>